<dbReference type="AlphaFoldDB" id="A0AAN8S2M5"/>
<organism evidence="1 2">
    <name type="scientific">Polyplax serrata</name>
    <name type="common">Common mouse louse</name>
    <dbReference type="NCBI Taxonomy" id="468196"/>
    <lineage>
        <taxon>Eukaryota</taxon>
        <taxon>Metazoa</taxon>
        <taxon>Ecdysozoa</taxon>
        <taxon>Arthropoda</taxon>
        <taxon>Hexapoda</taxon>
        <taxon>Insecta</taxon>
        <taxon>Pterygota</taxon>
        <taxon>Neoptera</taxon>
        <taxon>Paraneoptera</taxon>
        <taxon>Psocodea</taxon>
        <taxon>Troctomorpha</taxon>
        <taxon>Phthiraptera</taxon>
        <taxon>Anoplura</taxon>
        <taxon>Polyplacidae</taxon>
        <taxon>Polyplax</taxon>
    </lineage>
</organism>
<dbReference type="EMBL" id="JAWJWE010000044">
    <property type="protein sequence ID" value="KAK6617387.1"/>
    <property type="molecule type" value="Genomic_DNA"/>
</dbReference>
<sequence>MVRGWGEGGRREEGLPPYQQRLPRNLAKFQVSGFGVLFPGSWSWGRVPVEFSSQEPPRVSCFHNFQLEQYLFVLGCVLVPDMKPVTSVRTEQ</sequence>
<evidence type="ECO:0000313" key="1">
    <source>
        <dbReference type="EMBL" id="KAK6617387.1"/>
    </source>
</evidence>
<dbReference type="Proteomes" id="UP001372834">
    <property type="component" value="Unassembled WGS sequence"/>
</dbReference>
<proteinExistence type="predicted"/>
<evidence type="ECO:0000313" key="2">
    <source>
        <dbReference type="Proteomes" id="UP001372834"/>
    </source>
</evidence>
<comment type="caution">
    <text evidence="1">The sequence shown here is derived from an EMBL/GenBank/DDBJ whole genome shotgun (WGS) entry which is preliminary data.</text>
</comment>
<accession>A0AAN8S2M5</accession>
<gene>
    <name evidence="1" type="ORF">RUM43_014396</name>
</gene>
<protein>
    <submittedName>
        <fullName evidence="1">Uncharacterized protein</fullName>
    </submittedName>
</protein>
<reference evidence="1 2" key="1">
    <citation type="submission" date="2023-10" db="EMBL/GenBank/DDBJ databases">
        <title>Genomes of two closely related lineages of the louse Polyplax serrata with different host specificities.</title>
        <authorList>
            <person name="Martinu J."/>
            <person name="Tarabai H."/>
            <person name="Stefka J."/>
            <person name="Hypsa V."/>
        </authorList>
    </citation>
    <scope>NUCLEOTIDE SEQUENCE [LARGE SCALE GENOMIC DNA]</scope>
    <source>
        <strain evidence="1">HR10_N</strain>
    </source>
</reference>
<name>A0AAN8S2M5_POLSC</name>